<comment type="caution">
    <text evidence="1">The sequence shown here is derived from an EMBL/GenBank/DDBJ whole genome shotgun (WGS) entry which is preliminary data.</text>
</comment>
<dbReference type="PANTHER" id="PTHR36423">
    <property type="entry name" value="AFR070WP"/>
    <property type="match status" value="1"/>
</dbReference>
<proteinExistence type="predicted"/>
<dbReference type="PANTHER" id="PTHR36423:SF2">
    <property type="entry name" value="AFR070WP"/>
    <property type="match status" value="1"/>
</dbReference>
<evidence type="ECO:0000313" key="2">
    <source>
        <dbReference type="Proteomes" id="UP000033673"/>
    </source>
</evidence>
<protein>
    <submittedName>
        <fullName evidence="1">4,5-dioxygenase</fullName>
    </submittedName>
</protein>
<dbReference type="AlphaFoldDB" id="A0A0F4NQ06"/>
<dbReference type="STRING" id="579748.TW81_02710"/>
<dbReference type="Gene3D" id="3.30.70.1240">
    <property type="entry name" value="DOPA-like domains"/>
    <property type="match status" value="1"/>
</dbReference>
<dbReference type="RefSeq" id="WP_045954185.1">
    <property type="nucleotide sequence ID" value="NZ_JXXV01000006.1"/>
</dbReference>
<dbReference type="GO" id="GO:0051213">
    <property type="term" value="F:dioxygenase activity"/>
    <property type="evidence" value="ECO:0007669"/>
    <property type="project" value="UniProtKB-KW"/>
</dbReference>
<gene>
    <name evidence="1" type="ORF">TW81_02710</name>
</gene>
<dbReference type="PATRIC" id="fig|579748.3.peg.564"/>
<dbReference type="EMBL" id="JXXV01000006">
    <property type="protein sequence ID" value="KJY84918.1"/>
    <property type="molecule type" value="Genomic_DNA"/>
</dbReference>
<name>A0A0F4NQ06_9VIBR</name>
<keyword evidence="1" id="KW-0560">Oxidoreductase</keyword>
<dbReference type="OrthoDB" id="572228at2"/>
<keyword evidence="1" id="KW-0223">Dioxygenase</keyword>
<dbReference type="Pfam" id="PF08883">
    <property type="entry name" value="DOPA_dioxygen"/>
    <property type="match status" value="1"/>
</dbReference>
<dbReference type="Proteomes" id="UP000033673">
    <property type="component" value="Unassembled WGS sequence"/>
</dbReference>
<dbReference type="SUPFAM" id="SSF143410">
    <property type="entry name" value="DOPA-like"/>
    <property type="match status" value="1"/>
</dbReference>
<organism evidence="1 2">
    <name type="scientific">Vibrio galatheae</name>
    <dbReference type="NCBI Taxonomy" id="579748"/>
    <lineage>
        <taxon>Bacteria</taxon>
        <taxon>Pseudomonadati</taxon>
        <taxon>Pseudomonadota</taxon>
        <taxon>Gammaproteobacteria</taxon>
        <taxon>Vibrionales</taxon>
        <taxon>Vibrionaceae</taxon>
        <taxon>Vibrio</taxon>
    </lineage>
</organism>
<accession>A0A0F4NQ06</accession>
<dbReference type="PIRSF" id="PIRSF028139">
    <property type="entry name" value="DOPA-diox_rel_Mll2280"/>
    <property type="match status" value="1"/>
</dbReference>
<sequence length="112" mass="13012">MSYPKNNHKHYHAHVYFDQASRELAKQIRAEAQTRFTVPVGRFHEKLVGPHTMWSFQIAFTCDDFDAVVSWLDKVRNKLSVLVHADTGNDIQDHTQFAYWLGEPVEINLSVL</sequence>
<reference evidence="1 2" key="1">
    <citation type="journal article" date="2015" name="BMC Genomics">
        <title>Genome mining reveals unlocked bioactive potential of marine Gram-negative bacteria.</title>
        <authorList>
            <person name="Machado H."/>
            <person name="Sonnenschein E.C."/>
            <person name="Melchiorsen J."/>
            <person name="Gram L."/>
        </authorList>
    </citation>
    <scope>NUCLEOTIDE SEQUENCE [LARGE SCALE GENOMIC DNA]</scope>
    <source>
        <strain evidence="1 2">S2757</strain>
    </source>
</reference>
<dbReference type="InterPro" id="IPR023389">
    <property type="entry name" value="DOPA-like_sf"/>
</dbReference>
<dbReference type="InterPro" id="IPR014980">
    <property type="entry name" value="DOPA_dioxygen"/>
</dbReference>
<evidence type="ECO:0000313" key="1">
    <source>
        <dbReference type="EMBL" id="KJY84918.1"/>
    </source>
</evidence>
<keyword evidence="2" id="KW-1185">Reference proteome</keyword>